<proteinExistence type="predicted"/>
<evidence type="ECO:0000313" key="3">
    <source>
        <dbReference type="Proteomes" id="UP001054945"/>
    </source>
</evidence>
<feature type="region of interest" description="Disordered" evidence="1">
    <location>
        <begin position="1"/>
        <end position="35"/>
    </location>
</feature>
<name>A0AAV4U293_CAEEX</name>
<sequence>MPTLLTPKKVSVEKNQRTLKSRTPRRNKASEKATGGRKKDFWLVMDMQCDFQLSRSEDTCFDWRSLHIYRLLKCILARLGIQRLDQG</sequence>
<organism evidence="2 3">
    <name type="scientific">Caerostris extrusa</name>
    <name type="common">Bark spider</name>
    <name type="synonym">Caerostris bankana</name>
    <dbReference type="NCBI Taxonomy" id="172846"/>
    <lineage>
        <taxon>Eukaryota</taxon>
        <taxon>Metazoa</taxon>
        <taxon>Ecdysozoa</taxon>
        <taxon>Arthropoda</taxon>
        <taxon>Chelicerata</taxon>
        <taxon>Arachnida</taxon>
        <taxon>Araneae</taxon>
        <taxon>Araneomorphae</taxon>
        <taxon>Entelegynae</taxon>
        <taxon>Araneoidea</taxon>
        <taxon>Araneidae</taxon>
        <taxon>Caerostris</taxon>
    </lineage>
</organism>
<accession>A0AAV4U293</accession>
<evidence type="ECO:0000256" key="1">
    <source>
        <dbReference type="SAM" id="MobiDB-lite"/>
    </source>
</evidence>
<protein>
    <submittedName>
        <fullName evidence="2">Uncharacterized protein</fullName>
    </submittedName>
</protein>
<keyword evidence="3" id="KW-1185">Reference proteome</keyword>
<dbReference type="AlphaFoldDB" id="A0AAV4U293"/>
<gene>
    <name evidence="2" type="ORF">CEXT_328911</name>
</gene>
<feature type="compositionally biased region" description="Basic residues" evidence="1">
    <location>
        <begin position="17"/>
        <end position="27"/>
    </location>
</feature>
<dbReference type="Proteomes" id="UP001054945">
    <property type="component" value="Unassembled WGS sequence"/>
</dbReference>
<evidence type="ECO:0000313" key="2">
    <source>
        <dbReference type="EMBL" id="GIY51857.1"/>
    </source>
</evidence>
<comment type="caution">
    <text evidence="2">The sequence shown here is derived from an EMBL/GenBank/DDBJ whole genome shotgun (WGS) entry which is preliminary data.</text>
</comment>
<dbReference type="EMBL" id="BPLR01012169">
    <property type="protein sequence ID" value="GIY51857.1"/>
    <property type="molecule type" value="Genomic_DNA"/>
</dbReference>
<reference evidence="2 3" key="1">
    <citation type="submission" date="2021-06" db="EMBL/GenBank/DDBJ databases">
        <title>Caerostris extrusa draft genome.</title>
        <authorList>
            <person name="Kono N."/>
            <person name="Arakawa K."/>
        </authorList>
    </citation>
    <scope>NUCLEOTIDE SEQUENCE [LARGE SCALE GENOMIC DNA]</scope>
</reference>